<comment type="caution">
    <text evidence="2">The sequence shown here is derived from an EMBL/GenBank/DDBJ whole genome shotgun (WGS) entry which is preliminary data.</text>
</comment>
<sequence length="156" mass="17041">MDTTDESKLTDSDDRQLAAELENHRIPANEKSAAKDEHGRHGCWCWCSADCGDENGANGCCCPCIPKRYVTIFLLSLGMLVVHAMRVNLAVTVVVILDNTVLPSLLSEVTEVGQRVPDDPTLASCRPAVGLISAFNCYLIPPCHLYRAVAPPWSSW</sequence>
<evidence type="ECO:0000313" key="2">
    <source>
        <dbReference type="EMBL" id="KAK2157310.1"/>
    </source>
</evidence>
<name>A0AAD9JRK1_9ANNE</name>
<keyword evidence="1" id="KW-1133">Transmembrane helix</keyword>
<proteinExistence type="predicted"/>
<reference evidence="2" key="1">
    <citation type="journal article" date="2023" name="Mol. Biol. Evol.">
        <title>Third-Generation Sequencing Reveals the Adaptive Role of the Epigenome in Three Deep-Sea Polychaetes.</title>
        <authorList>
            <person name="Perez M."/>
            <person name="Aroh O."/>
            <person name="Sun Y."/>
            <person name="Lan Y."/>
            <person name="Juniper S.K."/>
            <person name="Young C.R."/>
            <person name="Angers B."/>
            <person name="Qian P.Y."/>
        </authorList>
    </citation>
    <scope>NUCLEOTIDE SEQUENCE</scope>
    <source>
        <strain evidence="2">P08H-3</strain>
    </source>
</reference>
<protein>
    <submittedName>
        <fullName evidence="2">Uncharacterized protein</fullName>
    </submittedName>
</protein>
<keyword evidence="3" id="KW-1185">Reference proteome</keyword>
<dbReference type="Proteomes" id="UP001208570">
    <property type="component" value="Unassembled WGS sequence"/>
</dbReference>
<accession>A0AAD9JRK1</accession>
<evidence type="ECO:0000313" key="3">
    <source>
        <dbReference type="Proteomes" id="UP001208570"/>
    </source>
</evidence>
<dbReference type="EMBL" id="JAODUP010000193">
    <property type="protein sequence ID" value="KAK2157310.1"/>
    <property type="molecule type" value="Genomic_DNA"/>
</dbReference>
<evidence type="ECO:0000256" key="1">
    <source>
        <dbReference type="SAM" id="Phobius"/>
    </source>
</evidence>
<keyword evidence="1" id="KW-0812">Transmembrane</keyword>
<feature type="transmembrane region" description="Helical" evidence="1">
    <location>
        <begin position="72"/>
        <end position="97"/>
    </location>
</feature>
<keyword evidence="1" id="KW-0472">Membrane</keyword>
<organism evidence="2 3">
    <name type="scientific">Paralvinella palmiformis</name>
    <dbReference type="NCBI Taxonomy" id="53620"/>
    <lineage>
        <taxon>Eukaryota</taxon>
        <taxon>Metazoa</taxon>
        <taxon>Spiralia</taxon>
        <taxon>Lophotrochozoa</taxon>
        <taxon>Annelida</taxon>
        <taxon>Polychaeta</taxon>
        <taxon>Sedentaria</taxon>
        <taxon>Canalipalpata</taxon>
        <taxon>Terebellida</taxon>
        <taxon>Terebelliformia</taxon>
        <taxon>Alvinellidae</taxon>
        <taxon>Paralvinella</taxon>
    </lineage>
</organism>
<dbReference type="AlphaFoldDB" id="A0AAD9JRK1"/>
<gene>
    <name evidence="2" type="ORF">LSH36_193g01036</name>
</gene>